<dbReference type="Pfam" id="PF10058">
    <property type="entry name" value="Zn_ribbon_10"/>
    <property type="match status" value="1"/>
</dbReference>
<evidence type="ECO:0000256" key="3">
    <source>
        <dbReference type="SAM" id="Coils"/>
    </source>
</evidence>
<dbReference type="EMBL" id="SEYY01002489">
    <property type="protein sequence ID" value="KAB7504749.1"/>
    <property type="molecule type" value="Genomic_DNA"/>
</dbReference>
<keyword evidence="3" id="KW-0175">Coiled coil</keyword>
<keyword evidence="7" id="KW-1185">Reference proteome</keyword>
<evidence type="ECO:0000256" key="2">
    <source>
        <dbReference type="RuleBase" id="RU367073"/>
    </source>
</evidence>
<dbReference type="OrthoDB" id="3169036at2759"/>
<feature type="compositionally biased region" description="Polar residues" evidence="4">
    <location>
        <begin position="181"/>
        <end position="193"/>
    </location>
</feature>
<feature type="region of interest" description="Disordered" evidence="4">
    <location>
        <begin position="162"/>
        <end position="232"/>
    </location>
</feature>
<evidence type="ECO:0000313" key="6">
    <source>
        <dbReference type="EMBL" id="KAB7504749.1"/>
    </source>
</evidence>
<evidence type="ECO:0000256" key="4">
    <source>
        <dbReference type="SAM" id="MobiDB-lite"/>
    </source>
</evidence>
<evidence type="ECO:0000259" key="5">
    <source>
        <dbReference type="Pfam" id="PF10058"/>
    </source>
</evidence>
<feature type="compositionally biased region" description="Polar residues" evidence="4">
    <location>
        <begin position="246"/>
        <end position="261"/>
    </location>
</feature>
<dbReference type="PANTHER" id="PTHR22166:SF12">
    <property type="entry name" value="ENDOPLASMIC RETICULUM JUNCTION FORMATION PROTEIN LUNAPARK"/>
    <property type="match status" value="1"/>
</dbReference>
<comment type="subcellular location">
    <subcellularLocation>
        <location evidence="2">Endoplasmic reticulum membrane</location>
        <topology evidence="2">Multi-pass membrane protein</topology>
    </subcellularLocation>
</comment>
<dbReference type="GO" id="GO:0098826">
    <property type="term" value="C:endoplasmic reticulum tubular network membrane"/>
    <property type="evidence" value="ECO:0007669"/>
    <property type="project" value="UniProtKB-UniRule"/>
</dbReference>
<keyword evidence="2" id="KW-0862">Zinc</keyword>
<evidence type="ECO:0000313" key="7">
    <source>
        <dbReference type="Proteomes" id="UP000326759"/>
    </source>
</evidence>
<dbReference type="GO" id="GO:0008270">
    <property type="term" value="F:zinc ion binding"/>
    <property type="evidence" value="ECO:0007669"/>
    <property type="project" value="UniProtKB-KW"/>
</dbReference>
<dbReference type="Proteomes" id="UP000326759">
    <property type="component" value="Unassembled WGS sequence"/>
</dbReference>
<comment type="domain">
    <text evidence="2">The C4-type zinc finger motif is necessary both for its ER three-way tubular junction localization and formation.</text>
</comment>
<keyword evidence="2" id="KW-0472">Membrane</keyword>
<dbReference type="GO" id="GO:1903373">
    <property type="term" value="P:positive regulation of endoplasmic reticulum tubular network organization"/>
    <property type="evidence" value="ECO:0007669"/>
    <property type="project" value="UniProtKB-UniRule"/>
</dbReference>
<gene>
    <name evidence="6" type="primary">LNP</name>
    <name evidence="6" type="ORF">Anas_08340</name>
</gene>
<dbReference type="InterPro" id="IPR019273">
    <property type="entry name" value="Lunapark_Znf"/>
</dbReference>
<evidence type="ECO:0000256" key="1">
    <source>
        <dbReference type="ARBA" id="ARBA00009940"/>
    </source>
</evidence>
<feature type="domain" description="Lunapark zinc ribbon" evidence="5">
    <location>
        <begin position="280"/>
        <end position="327"/>
    </location>
</feature>
<dbReference type="PANTHER" id="PTHR22166">
    <property type="entry name" value="ENDOPLASMIC RETICULUM JUNCTION FORMATION PROTEIN LUNAPARK"/>
    <property type="match status" value="1"/>
</dbReference>
<sequence length="343" mass="39459">MGIIWSRFKKKESTKDKLQKIQNEISNLEEYREHTEQRRKKLVGSLIAYSIFFYLIAAIIGYFYYLPPTLSEKLLYATPFIGFIVLIYVIKQLLSCYYRWKVRRNENKLSALKDKKAEILEQVMDTETYKVAKEILEIYAPEQIRKTSMAIKSPLVTPISSSTQRMTIPSSSGDVRRRIISPQTSQSYSQRQIHTPVRPANLPTPLPFTRPAVTPRPQQIRPNLSSSSSLQSSRIRYSSVAPMNSLQFSPTVNPSASSSVTEPPGPPMPRPILPRERGILDRFVEYLVGDGPSNRYALVCKQCESHNGMALKEEFPLYRCAYCFYWNPARKQKPAPPRKRTRV</sequence>
<reference evidence="6 7" key="1">
    <citation type="journal article" date="2019" name="PLoS Biol.">
        <title>Sex chromosomes control vertical transmission of feminizing Wolbachia symbionts in an isopod.</title>
        <authorList>
            <person name="Becking T."/>
            <person name="Chebbi M.A."/>
            <person name="Giraud I."/>
            <person name="Moumen B."/>
            <person name="Laverre T."/>
            <person name="Caubet Y."/>
            <person name="Peccoud J."/>
            <person name="Gilbert C."/>
            <person name="Cordaux R."/>
        </authorList>
    </citation>
    <scope>NUCLEOTIDE SEQUENCE [LARGE SCALE GENOMIC DNA]</scope>
    <source>
        <strain evidence="6">ANa2</strain>
        <tissue evidence="6">Whole body excluding digestive tract and cuticle</tissue>
    </source>
</reference>
<keyword evidence="2" id="KW-0863">Zinc-finger</keyword>
<name>A0A5N5TEZ1_9CRUS</name>
<keyword evidence="2" id="KW-0256">Endoplasmic reticulum</keyword>
<keyword evidence="2" id="KW-0479">Metal-binding</keyword>
<organism evidence="6 7">
    <name type="scientific">Armadillidium nasatum</name>
    <dbReference type="NCBI Taxonomy" id="96803"/>
    <lineage>
        <taxon>Eukaryota</taxon>
        <taxon>Metazoa</taxon>
        <taxon>Ecdysozoa</taxon>
        <taxon>Arthropoda</taxon>
        <taxon>Crustacea</taxon>
        <taxon>Multicrustacea</taxon>
        <taxon>Malacostraca</taxon>
        <taxon>Eumalacostraca</taxon>
        <taxon>Peracarida</taxon>
        <taxon>Isopoda</taxon>
        <taxon>Oniscidea</taxon>
        <taxon>Crinocheta</taxon>
        <taxon>Armadillidiidae</taxon>
        <taxon>Armadillidium</taxon>
    </lineage>
</organism>
<accession>A0A5N5TEZ1</accession>
<proteinExistence type="inferred from homology"/>
<feature type="coiled-coil region" evidence="3">
    <location>
        <begin position="11"/>
        <end position="38"/>
    </location>
</feature>
<dbReference type="InterPro" id="IPR040115">
    <property type="entry name" value="Lnp"/>
</dbReference>
<feature type="transmembrane region" description="Helical" evidence="2">
    <location>
        <begin position="77"/>
        <end position="98"/>
    </location>
</feature>
<feature type="transmembrane region" description="Helical" evidence="2">
    <location>
        <begin position="42"/>
        <end position="65"/>
    </location>
</feature>
<dbReference type="AlphaFoldDB" id="A0A5N5TEZ1"/>
<comment type="caution">
    <text evidence="6">The sequence shown here is derived from an EMBL/GenBank/DDBJ whole genome shotgun (WGS) entry which is preliminary data.</text>
</comment>
<keyword evidence="2" id="KW-1133">Transmembrane helix</keyword>
<keyword evidence="2" id="KW-0812">Transmembrane</keyword>
<comment type="similarity">
    <text evidence="1 2">Belongs to the lunapark family.</text>
</comment>
<dbReference type="GO" id="GO:0071788">
    <property type="term" value="P:endoplasmic reticulum tubular network maintenance"/>
    <property type="evidence" value="ECO:0007669"/>
    <property type="project" value="UniProtKB-UniRule"/>
</dbReference>
<feature type="region of interest" description="Disordered" evidence="4">
    <location>
        <begin position="246"/>
        <end position="271"/>
    </location>
</feature>
<comment type="function">
    <text evidence="2">Plays a role in determining ER morphology.</text>
</comment>
<feature type="compositionally biased region" description="Polar residues" evidence="4">
    <location>
        <begin position="162"/>
        <end position="173"/>
    </location>
</feature>
<protein>
    <recommendedName>
        <fullName evidence="2">Endoplasmic reticulum junction formation protein lunapark</fullName>
    </recommendedName>
</protein>